<comment type="catalytic activity">
    <reaction evidence="13">
        <text>DNA(n) + a 2'-deoxyribonucleoside 5'-triphosphate = DNA(n+1) + diphosphate</text>
        <dbReference type="Rhea" id="RHEA:22508"/>
        <dbReference type="Rhea" id="RHEA-COMP:17339"/>
        <dbReference type="Rhea" id="RHEA-COMP:17340"/>
        <dbReference type="ChEBI" id="CHEBI:33019"/>
        <dbReference type="ChEBI" id="CHEBI:61560"/>
        <dbReference type="ChEBI" id="CHEBI:173112"/>
        <dbReference type="EC" id="2.7.7.7"/>
    </reaction>
</comment>
<dbReference type="InterPro" id="IPR041336">
    <property type="entry name" value="DNApol_Exo"/>
</dbReference>
<dbReference type="SUPFAM" id="SSF56672">
    <property type="entry name" value="DNA/RNA polymerases"/>
    <property type="match status" value="1"/>
</dbReference>
<dbReference type="GO" id="GO:0006264">
    <property type="term" value="P:mitochondrial DNA replication"/>
    <property type="evidence" value="ECO:0007669"/>
    <property type="project" value="TreeGrafter"/>
</dbReference>
<name>A0A2T7A188_TUBBO</name>
<dbReference type="InterPro" id="IPR001098">
    <property type="entry name" value="DNA-dir_DNA_pol_A_palm_dom"/>
</dbReference>
<dbReference type="InterPro" id="IPR043502">
    <property type="entry name" value="DNA/RNA_pol_sf"/>
</dbReference>
<evidence type="ECO:0000313" key="18">
    <source>
        <dbReference type="Proteomes" id="UP000244722"/>
    </source>
</evidence>
<dbReference type="Gene3D" id="3.30.70.370">
    <property type="match status" value="1"/>
</dbReference>
<dbReference type="PANTHER" id="PTHR10267:SF0">
    <property type="entry name" value="DNA POLYMERASE SUBUNIT GAMMA-1"/>
    <property type="match status" value="1"/>
</dbReference>
<evidence type="ECO:0000256" key="13">
    <source>
        <dbReference type="ARBA" id="ARBA00049244"/>
    </source>
</evidence>
<evidence type="ECO:0000313" key="17">
    <source>
        <dbReference type="EMBL" id="PUU81498.1"/>
    </source>
</evidence>
<keyword evidence="11" id="KW-0496">Mitochondrion</keyword>
<dbReference type="GO" id="GO:0003887">
    <property type="term" value="F:DNA-directed DNA polymerase activity"/>
    <property type="evidence" value="ECO:0007669"/>
    <property type="project" value="UniProtKB-KW"/>
</dbReference>
<comment type="subcellular location">
    <subcellularLocation>
        <location evidence="2">Mitochondrion</location>
    </subcellularLocation>
</comment>
<sequence>MSLHTAVNGMCSRQRPTWMKHRKSKELRERVKKENHGDDLRAMLNAGLIEDEEELWVGRSSINSLRDVAKFHCGIELDKGERDQFGGESVHDVLENVNELLNYCAQDVAATHKVYRKVLPEFLRVCPHPVSFAALRHLSSVILPVNRSWGRYIRDAEEAYQRISDGVERRLVELAELALEMKDKPEVYENDEWLRQLDWTGQEIRYLKLKKGETVPRRAKQKMPGMPKWYKDLFEKENSPINLSVRSRISPILLRLRWDKHPLIWTERFGWTFRISREEAEKYKSSPLVQCDLSDEKNEAIRNDIDNVYYKLPHKDGPASRCEMPLAKSFLQYFESQTLSSEYPLAREALEMNAACSYWISARERIRSQMVVYRSDLKCAAGGDGMKSVEKGEDPDEVGIILPQLIPMGTVTRRAVERTWLTASNPKKNRLGSELKAKVIAPPGYAFVGADVDSQELWIASLLGDAQFGIHGGNALGFMTLEGTKANGTDLHSKTAKTLGISRNNAKIFNYGRIYGAGVNFASTLLREFNPTITDAECVKIATNLYSKTKGQQTLRKPLSARWFWRGGTDSFVFNTLEEFANQERPRTPVLGTGITEALMRDNLSKNGFLPSRINWAIQSSGVDYLHLLIVAMDYLIRKFDLAARLAITVHDEIRYLVKDKDKYRAAMALQVANVWTRAMFSEQIGINDLPQSCAFFSAVDIDHVFRKEVYMDCITPTNPNEISPGESLDISQLLEKEESLLRPEAAREIDFKGFEYLPRVPVMKDLHAKTDIHLMKAQICSEDGELDDIVAMARKSSTKSLTGRIIPGTGPPPRDSGAARGTAMEKTKRAQKHPSASPEAANNLPGGQGRRTVPTSFGARSPTTANGSLIGSPRTTTKGPGTATGSTIAKPSVASQSRPYHTRPAPLKSTNGDVWAQGQNPLLSKIKDWGAKSWSTSQNSTTPGSGASYKPLQMTPLNPRAPKGLSEDGASGDRGSSRVGVR</sequence>
<evidence type="ECO:0000256" key="9">
    <source>
        <dbReference type="ARBA" id="ARBA00022932"/>
    </source>
</evidence>
<dbReference type="GO" id="GO:0008408">
    <property type="term" value="F:3'-5' exonuclease activity"/>
    <property type="evidence" value="ECO:0007669"/>
    <property type="project" value="TreeGrafter"/>
</dbReference>
<dbReference type="PROSITE" id="PS00447">
    <property type="entry name" value="DNA_POLYMERASE_A"/>
    <property type="match status" value="1"/>
</dbReference>
<keyword evidence="8" id="KW-0460">Magnesium</keyword>
<evidence type="ECO:0000256" key="2">
    <source>
        <dbReference type="ARBA" id="ARBA00004173"/>
    </source>
</evidence>
<dbReference type="OrthoDB" id="5588663at2759"/>
<dbReference type="InterPro" id="IPR002297">
    <property type="entry name" value="DNA-dir_DNA_pol_A_mt"/>
</dbReference>
<evidence type="ECO:0000256" key="12">
    <source>
        <dbReference type="ARBA" id="ARBA00031966"/>
    </source>
</evidence>
<keyword evidence="10" id="KW-0238">DNA-binding</keyword>
<keyword evidence="9" id="KW-0239">DNA-directed DNA polymerase</keyword>
<dbReference type="Gene3D" id="3.30.420.390">
    <property type="match status" value="1"/>
</dbReference>
<evidence type="ECO:0000256" key="1">
    <source>
        <dbReference type="ARBA" id="ARBA00001946"/>
    </source>
</evidence>
<dbReference type="Pfam" id="PF00476">
    <property type="entry name" value="DNA_pol_A"/>
    <property type="match status" value="1"/>
</dbReference>
<proteinExistence type="inferred from homology"/>
<evidence type="ECO:0000256" key="11">
    <source>
        <dbReference type="ARBA" id="ARBA00023128"/>
    </source>
</evidence>
<dbReference type="FunFam" id="3.30.420.390:FF:000003">
    <property type="entry name" value="DNA polymerase gamma, mitochondrial"/>
    <property type="match status" value="1"/>
</dbReference>
<evidence type="ECO:0000256" key="10">
    <source>
        <dbReference type="ARBA" id="ARBA00023125"/>
    </source>
</evidence>
<dbReference type="SMART" id="SM00482">
    <property type="entry name" value="POLAc"/>
    <property type="match status" value="1"/>
</dbReference>
<evidence type="ECO:0000256" key="6">
    <source>
        <dbReference type="ARBA" id="ARBA00022695"/>
    </source>
</evidence>
<keyword evidence="6" id="KW-0548">Nucleotidyltransferase</keyword>
<evidence type="ECO:0000256" key="7">
    <source>
        <dbReference type="ARBA" id="ARBA00022705"/>
    </source>
</evidence>
<evidence type="ECO:0000256" key="3">
    <source>
        <dbReference type="ARBA" id="ARBA00007705"/>
    </source>
</evidence>
<comment type="caution">
    <text evidence="17">The sequence shown here is derived from an EMBL/GenBank/DDBJ whole genome shotgun (WGS) entry which is preliminary data.</text>
</comment>
<evidence type="ECO:0000256" key="4">
    <source>
        <dbReference type="ARBA" id="ARBA00012417"/>
    </source>
</evidence>
<feature type="region of interest" description="Disordered" evidence="15">
    <location>
        <begin position="798"/>
        <end position="917"/>
    </location>
</feature>
<reference evidence="17 18" key="1">
    <citation type="submission" date="2017-04" db="EMBL/GenBank/DDBJ databases">
        <title>Draft genome sequence of Tuber borchii Vittad., a whitish edible truffle.</title>
        <authorList>
            <consortium name="DOE Joint Genome Institute"/>
            <person name="Murat C."/>
            <person name="Kuo A."/>
            <person name="Barry K.W."/>
            <person name="Clum A."/>
            <person name="Dockter R.B."/>
            <person name="Fauchery L."/>
            <person name="Iotti M."/>
            <person name="Kohler A."/>
            <person name="Labutti K."/>
            <person name="Lindquist E.A."/>
            <person name="Lipzen A."/>
            <person name="Ohm R.A."/>
            <person name="Wang M."/>
            <person name="Grigoriev I.V."/>
            <person name="Zambonelli A."/>
            <person name="Martin F.M."/>
        </authorList>
    </citation>
    <scope>NUCLEOTIDE SEQUENCE [LARGE SCALE GENOMIC DNA]</scope>
    <source>
        <strain evidence="17 18">Tbo3840</strain>
    </source>
</reference>
<dbReference type="Proteomes" id="UP000244722">
    <property type="component" value="Unassembled WGS sequence"/>
</dbReference>
<gene>
    <name evidence="17" type="ORF">B9Z19DRAFT_1077089</name>
</gene>
<feature type="compositionally biased region" description="Polar residues" evidence="15">
    <location>
        <begin position="862"/>
        <end position="900"/>
    </location>
</feature>
<dbReference type="InterPro" id="IPR019760">
    <property type="entry name" value="DNA-dir_DNA_pol_A_CS"/>
</dbReference>
<keyword evidence="5" id="KW-0808">Transferase</keyword>
<dbReference type="Pfam" id="PF18136">
    <property type="entry name" value="DNApol_Exo"/>
    <property type="match status" value="1"/>
</dbReference>
<comment type="similarity">
    <text evidence="3">Belongs to the DNA polymerase type-A family.</text>
</comment>
<dbReference type="EMBL" id="NESQ01000044">
    <property type="protein sequence ID" value="PUU81498.1"/>
    <property type="molecule type" value="Genomic_DNA"/>
</dbReference>
<evidence type="ECO:0000256" key="8">
    <source>
        <dbReference type="ARBA" id="ARBA00022842"/>
    </source>
</evidence>
<dbReference type="InterPro" id="IPR012337">
    <property type="entry name" value="RNaseH-like_sf"/>
</dbReference>
<dbReference type="STRING" id="42251.A0A2T7A188"/>
<dbReference type="GO" id="GO:0005760">
    <property type="term" value="C:gamma DNA polymerase complex"/>
    <property type="evidence" value="ECO:0007669"/>
    <property type="project" value="InterPro"/>
</dbReference>
<feature type="region of interest" description="Disordered" evidence="15">
    <location>
        <begin position="934"/>
        <end position="983"/>
    </location>
</feature>
<dbReference type="EC" id="2.7.7.7" evidence="4"/>
<comment type="cofactor">
    <cofactor evidence="1">
        <name>Mg(2+)</name>
        <dbReference type="ChEBI" id="CHEBI:18420"/>
    </cofactor>
</comment>
<feature type="domain" description="DNA-directed DNA polymerase family A palm" evidence="16">
    <location>
        <begin position="432"/>
        <end position="662"/>
    </location>
</feature>
<evidence type="ECO:0000256" key="5">
    <source>
        <dbReference type="ARBA" id="ARBA00022679"/>
    </source>
</evidence>
<dbReference type="Gene3D" id="1.10.150.20">
    <property type="entry name" value="5' to 3' exonuclease, C-terminal subdomain"/>
    <property type="match status" value="1"/>
</dbReference>
<evidence type="ECO:0000256" key="15">
    <source>
        <dbReference type="SAM" id="MobiDB-lite"/>
    </source>
</evidence>
<accession>A0A2T7A188</accession>
<evidence type="ECO:0000259" key="16">
    <source>
        <dbReference type="SMART" id="SM00482"/>
    </source>
</evidence>
<organism evidence="17 18">
    <name type="scientific">Tuber borchii</name>
    <name type="common">White truffle</name>
    <dbReference type="NCBI Taxonomy" id="42251"/>
    <lineage>
        <taxon>Eukaryota</taxon>
        <taxon>Fungi</taxon>
        <taxon>Dikarya</taxon>
        <taxon>Ascomycota</taxon>
        <taxon>Pezizomycotina</taxon>
        <taxon>Pezizomycetes</taxon>
        <taxon>Pezizales</taxon>
        <taxon>Tuberaceae</taxon>
        <taxon>Tuber</taxon>
    </lineage>
</organism>
<comment type="function">
    <text evidence="14">Involved in the replication of mitochondrial DNA.</text>
</comment>
<dbReference type="PRINTS" id="PR00867">
    <property type="entry name" value="DNAPOLG"/>
</dbReference>
<keyword evidence="18" id="KW-1185">Reference proteome</keyword>
<evidence type="ECO:0000256" key="14">
    <source>
        <dbReference type="ARBA" id="ARBA00057053"/>
    </source>
</evidence>
<dbReference type="GO" id="GO:0003677">
    <property type="term" value="F:DNA binding"/>
    <property type="evidence" value="ECO:0007669"/>
    <property type="project" value="UniProtKB-KW"/>
</dbReference>
<feature type="compositionally biased region" description="Polar residues" evidence="15">
    <location>
        <begin position="934"/>
        <end position="946"/>
    </location>
</feature>
<keyword evidence="7" id="KW-0235">DNA replication</keyword>
<dbReference type="PANTHER" id="PTHR10267">
    <property type="entry name" value="DNA POLYMERASE SUBUNIT GAMMA-1"/>
    <property type="match status" value="1"/>
</dbReference>
<protein>
    <recommendedName>
        <fullName evidence="4">DNA-directed DNA polymerase</fullName>
        <ecNumber evidence="4">2.7.7.7</ecNumber>
    </recommendedName>
    <alternativeName>
        <fullName evidence="12">Mitochondrial DNA polymerase catalytic subunit</fullName>
    </alternativeName>
</protein>
<dbReference type="SUPFAM" id="SSF53098">
    <property type="entry name" value="Ribonuclease H-like"/>
    <property type="match status" value="1"/>
</dbReference>
<dbReference type="AlphaFoldDB" id="A0A2T7A188"/>
<dbReference type="FunFam" id="1.10.150.20:FF:000035">
    <property type="entry name" value="DNA polymerase gamma, mitochondrial"/>
    <property type="match status" value="1"/>
</dbReference>